<gene>
    <name evidence="1" type="ORF">HTSR_0752</name>
</gene>
<dbReference type="GeneID" id="29828762"/>
<dbReference type="AlphaFoldDB" id="A0A1D8S3K5"/>
<dbReference type="RefSeq" id="WP_070364677.1">
    <property type="nucleotide sequence ID" value="NZ_CP016070.1"/>
</dbReference>
<dbReference type="EMBL" id="CP016070">
    <property type="protein sequence ID" value="AOW79942.1"/>
    <property type="molecule type" value="Genomic_DNA"/>
</dbReference>
<dbReference type="KEGG" id="halh:HTSR_0752"/>
<evidence type="ECO:0000313" key="1">
    <source>
        <dbReference type="EMBL" id="AOW79942.1"/>
    </source>
</evidence>
<protein>
    <submittedName>
        <fullName evidence="1">Uncharacterized protein</fullName>
    </submittedName>
</protein>
<sequence>MELTQPSNTIKERAQAEVSHDDHLVGYELHGMAGNKEVQLHTLEEVASFIHTADVEELSYVVGSGGTVGYVDLEILEGWVRDVIRDAELADEIGKIREANDSYADCVEPISTLIGERLEQARED</sequence>
<reference evidence="1 2" key="1">
    <citation type="submission" date="2016-06" db="EMBL/GenBank/DDBJ databases">
        <title>Discovery of anaerobic lithoheterotrophic haloarchaeon capable of sulfur respiration by hydrogen and formate.</title>
        <authorList>
            <person name="Sorokin D.Y."/>
            <person name="Kublanov I.V."/>
            <person name="Roman P."/>
            <person name="Sinninghe Damste J.S."/>
            <person name="Golyshin P.N."/>
            <person name="Rojo D."/>
            <person name="Ciordia S."/>
            <person name="Mena Md.C."/>
            <person name="Ferrer M."/>
            <person name="Smedile F."/>
            <person name="Messina E."/>
            <person name="La Cono V."/>
            <person name="Yakimov M.M."/>
        </authorList>
    </citation>
    <scope>NUCLEOTIDE SEQUENCE [LARGE SCALE GENOMIC DNA]</scope>
    <source>
        <strain evidence="1 2">HTSR1</strain>
    </source>
</reference>
<organism evidence="1 2">
    <name type="scientific">Halodesulfurarchaeum formicicum</name>
    <dbReference type="NCBI Taxonomy" id="1873524"/>
    <lineage>
        <taxon>Archaea</taxon>
        <taxon>Methanobacteriati</taxon>
        <taxon>Methanobacteriota</taxon>
        <taxon>Stenosarchaea group</taxon>
        <taxon>Halobacteria</taxon>
        <taxon>Halobacteriales</taxon>
        <taxon>Halobacteriaceae</taxon>
        <taxon>Halodesulfurarchaeum</taxon>
    </lineage>
</organism>
<accession>A0A1D8S3K5</accession>
<dbReference type="Proteomes" id="UP000185608">
    <property type="component" value="Chromosome"/>
</dbReference>
<proteinExistence type="predicted"/>
<evidence type="ECO:0000313" key="2">
    <source>
        <dbReference type="Proteomes" id="UP000185608"/>
    </source>
</evidence>
<name>A0A1D8S3K5_9EURY</name>